<reference evidence="1 2" key="1">
    <citation type="journal article" date="2014" name="Genome Announc.">
        <title>Draft Genome Sequences of Streptococcus bovis Strains ATCC 33317 and JB1.</title>
        <authorList>
            <person name="Benahmed F.H."/>
            <person name="Gopinath G.R."/>
            <person name="Harbottle H."/>
            <person name="Cotta M.A."/>
            <person name="Luo Y."/>
            <person name="Henderson C."/>
            <person name="Teri P."/>
            <person name="Soppet D."/>
            <person name="Rasmussen M."/>
            <person name="Whitehead T.R."/>
            <person name="Davidson M."/>
        </authorList>
    </citation>
    <scope>NUCLEOTIDE SEQUENCE [LARGE SCALE GENOMIC DNA]</scope>
    <source>
        <strain evidence="1 2">JB1</strain>
    </source>
</reference>
<name>A0A091BV66_STREI</name>
<dbReference type="Proteomes" id="UP000029382">
    <property type="component" value="Unassembled WGS sequence"/>
</dbReference>
<sequence>MNGNGEEANVILGHTKMSKTNFESAKKSSPKDKISKVMIIKHVSVFFFEK</sequence>
<evidence type="ECO:0000313" key="1">
    <source>
        <dbReference type="EMBL" id="KFN88629.1"/>
    </source>
</evidence>
<comment type="caution">
    <text evidence="1">The sequence shown here is derived from an EMBL/GenBank/DDBJ whole genome shotgun (WGS) entry which is preliminary data.</text>
</comment>
<proteinExistence type="predicted"/>
<dbReference type="AlphaFoldDB" id="A0A091BV66"/>
<evidence type="ECO:0000313" key="2">
    <source>
        <dbReference type="Proteomes" id="UP000029382"/>
    </source>
</evidence>
<organism evidence="1 2">
    <name type="scientific">Streptococcus equinus JB1</name>
    <dbReference type="NCBI Taxonomy" id="1294274"/>
    <lineage>
        <taxon>Bacteria</taxon>
        <taxon>Bacillati</taxon>
        <taxon>Bacillota</taxon>
        <taxon>Bacilli</taxon>
        <taxon>Lactobacillales</taxon>
        <taxon>Streptococcaceae</taxon>
        <taxon>Streptococcus</taxon>
    </lineage>
</organism>
<protein>
    <submittedName>
        <fullName evidence="1">Uncharacterized protein</fullName>
    </submittedName>
</protein>
<gene>
    <name evidence="1" type="ORF">H702_01985</name>
</gene>
<accession>A0A091BV66</accession>
<dbReference type="EMBL" id="AUZH01000011">
    <property type="protein sequence ID" value="KFN88629.1"/>
    <property type="molecule type" value="Genomic_DNA"/>
</dbReference>